<organism evidence="2 3">
    <name type="scientific">dermapteran chu-related virus 142</name>
    <dbReference type="NCBI Taxonomy" id="2849726"/>
    <lineage>
        <taxon>Viruses</taxon>
        <taxon>Riboviria</taxon>
        <taxon>Orthornavirae</taxon>
        <taxon>Negarnaviricota</taxon>
        <taxon>Haploviricotina</taxon>
        <taxon>Monjiviricetes</taxon>
        <taxon>Jingchuvirales</taxon>
        <taxon>Chuviridae</taxon>
        <taxon>Demapteravirus</taxon>
        <taxon>Demapteravirus dermapteri</taxon>
    </lineage>
</organism>
<accession>A0A7D7F1N1</accession>
<proteinExistence type="predicted"/>
<name>A0A7D7F1N1_9VIRU</name>
<keyword evidence="1" id="KW-0472">Membrane</keyword>
<keyword evidence="1" id="KW-0812">Transmembrane</keyword>
<sequence>MSSTSLFSLRSICCGICVSGTLIYVLLNMSSRRHRNFDDIACDDMSDLDQLPSPRIMPSNDVTESEQSIELQLLKTEVRQITANQNEMRSDIKRLLIQQEGLNTKLREIKALLTTLAMSR</sequence>
<dbReference type="RefSeq" id="YP_010839898.1">
    <property type="nucleotide sequence ID" value="NC_078223.1"/>
</dbReference>
<dbReference type="Proteomes" id="UP000679776">
    <property type="component" value="Genome"/>
</dbReference>
<evidence type="ECO:0000313" key="2">
    <source>
        <dbReference type="EMBL" id="QMP82282.1"/>
    </source>
</evidence>
<evidence type="ECO:0000313" key="3">
    <source>
        <dbReference type="Proteomes" id="UP000679776"/>
    </source>
</evidence>
<dbReference type="EMBL" id="MT153494">
    <property type="protein sequence ID" value="QMP82282.1"/>
    <property type="molecule type" value="Viral_cRNA"/>
</dbReference>
<dbReference type="GeneID" id="80550078"/>
<reference evidence="2" key="1">
    <citation type="journal article" date="2019" name="PLoS Pathog.">
        <title>Re-assessing the diversity of negative strand RNA viruses in insects.</title>
        <authorList>
            <person name="Kafer S."/>
            <person name="Paraskevopoulou S."/>
            <person name="Zirkel F."/>
            <person name="Wieseke N."/>
            <person name="Donath A."/>
            <person name="Petersen M."/>
            <person name="Jones T.C."/>
            <person name="Liu S."/>
            <person name="Zhou X."/>
            <person name="Middendorf M."/>
            <person name="Junglen S."/>
            <person name="Misof B."/>
            <person name="Drosten C."/>
        </authorList>
    </citation>
    <scope>NUCLEOTIDE SEQUENCE</scope>
    <source>
        <strain evidence="2">OKIAV142</strain>
    </source>
</reference>
<keyword evidence="1" id="KW-1133">Transmembrane helix</keyword>
<feature type="transmembrane region" description="Helical" evidence="1">
    <location>
        <begin position="6"/>
        <end position="27"/>
    </location>
</feature>
<dbReference type="KEGG" id="vg:80550078"/>
<reference evidence="2" key="2">
    <citation type="submission" date="2020-03" db="EMBL/GenBank/DDBJ databases">
        <authorList>
            <person name="Kafer S."/>
            <person name="Paraskevopoulou S."/>
            <person name="Zirkel F."/>
            <person name="Wieseke N."/>
            <person name="Donath A."/>
            <person name="Petersen M."/>
            <person name="Jones T.C."/>
            <person name="Liu S."/>
            <person name="Zhou X."/>
            <person name="Middendorf M."/>
            <person name="Junglen S."/>
            <person name="Misof B."/>
            <person name="Drosten C."/>
        </authorList>
    </citation>
    <scope>NUCLEOTIDE SEQUENCE</scope>
    <source>
        <strain evidence="2">OKIAV142</strain>
    </source>
</reference>
<evidence type="ECO:0000256" key="1">
    <source>
        <dbReference type="SAM" id="Phobius"/>
    </source>
</evidence>
<keyword evidence="3" id="KW-1185">Reference proteome</keyword>
<protein>
    <submittedName>
        <fullName evidence="2">Uncharacterized protein</fullName>
    </submittedName>
</protein>